<dbReference type="OrthoDB" id="514823at2759"/>
<feature type="compositionally biased region" description="Low complexity" evidence="5">
    <location>
        <begin position="532"/>
        <end position="543"/>
    </location>
</feature>
<evidence type="ECO:0000313" key="7">
    <source>
        <dbReference type="Proteomes" id="UP000230002"/>
    </source>
</evidence>
<feature type="compositionally biased region" description="Basic and acidic residues" evidence="5">
    <location>
        <begin position="224"/>
        <end position="273"/>
    </location>
</feature>
<dbReference type="STRING" id="1077348.A0A2G8SUF8"/>
<dbReference type="GO" id="GO:1904161">
    <property type="term" value="P:DNA synthesis involved in UV-damage excision repair"/>
    <property type="evidence" value="ECO:0007669"/>
    <property type="project" value="TreeGrafter"/>
</dbReference>
<dbReference type="GO" id="GO:0006271">
    <property type="term" value="P:DNA strand elongation involved in DNA replication"/>
    <property type="evidence" value="ECO:0007669"/>
    <property type="project" value="TreeGrafter"/>
</dbReference>
<feature type="region of interest" description="Disordered" evidence="5">
    <location>
        <begin position="65"/>
        <end position="96"/>
    </location>
</feature>
<dbReference type="EMBL" id="AYKW01000001">
    <property type="protein sequence ID" value="PIL37208.1"/>
    <property type="molecule type" value="Genomic_DNA"/>
</dbReference>
<protein>
    <recommendedName>
        <fullName evidence="2">DNA polymerase delta subunit 3</fullName>
    </recommendedName>
</protein>
<dbReference type="InterPro" id="IPR041913">
    <property type="entry name" value="POLD3_sf"/>
</dbReference>
<evidence type="ECO:0000256" key="3">
    <source>
        <dbReference type="ARBA" id="ARBA00022705"/>
    </source>
</evidence>
<dbReference type="Gene3D" id="3.90.1030.20">
    <property type="entry name" value="DNA polymerase delta, p66 (Cdc27) subunit, wHTH domain"/>
    <property type="match status" value="1"/>
</dbReference>
<feature type="region of interest" description="Disordered" evidence="5">
    <location>
        <begin position="474"/>
        <end position="556"/>
    </location>
</feature>
<dbReference type="InterPro" id="IPR019038">
    <property type="entry name" value="POLD3"/>
</dbReference>
<dbReference type="GO" id="GO:0043625">
    <property type="term" value="C:delta DNA polymerase complex"/>
    <property type="evidence" value="ECO:0007669"/>
    <property type="project" value="InterPro"/>
</dbReference>
<evidence type="ECO:0000256" key="5">
    <source>
        <dbReference type="SAM" id="MobiDB-lite"/>
    </source>
</evidence>
<feature type="compositionally biased region" description="Basic and acidic residues" evidence="5">
    <location>
        <begin position="287"/>
        <end position="304"/>
    </location>
</feature>
<dbReference type="Proteomes" id="UP000230002">
    <property type="component" value="Unassembled WGS sequence"/>
</dbReference>
<feature type="compositionally biased region" description="Basic and acidic residues" evidence="5">
    <location>
        <begin position="198"/>
        <end position="216"/>
    </location>
</feature>
<sequence>MSTVDDYLTKQIYIDKNVVTFRSLSRQFGIHVNAAKNELATFHRNSVTPDTRSFATYLVSGEPVPQPRAKLASSSQMTDDSMDVDSGWAGDEEDQGDVPITTMTLVGENDLEDAKSKYARIFSVHVYCLSPSPLKDAGHICDPSVIVYKADAVDASVSSVALGRIVGPDVRIGKVPPPIASSSKVPQLVSRKPTLKAPGEDMKLTESGKQKSDTPKSKATGKLDWSKAKKAPEAEKKNGKDVKVKKEESPPRKVREETPTKSESESPKGDGKRGVKRKAALPPVSDTEEKLKVNEKSKAKEKPKPAPVNDIKLRKNRIVSDDEDDDDAPAPKPKGNLKGKSRASAIADALQSAEEQSLRAMMDMDDDEVENTSRNRPRPKPASSPAIPSDEDVEMAASEPEPVPPSEPEREDDEDMDMEEDIPQPKKPQVRKKKAPKEPVPIGRNGLKKKLVKHTIVAMDAKGYMKSTDVFEYESVDEEEAVVEEAKDVKKPARGKKASAAAKPKKGDDDDAEAKESAPKPLKPVARSNSVKKSAGAKPKPSAQGSLKDFFGKPKK</sequence>
<dbReference type="GO" id="GO:0003887">
    <property type="term" value="F:DNA-directed DNA polymerase activity"/>
    <property type="evidence" value="ECO:0007669"/>
    <property type="project" value="TreeGrafter"/>
</dbReference>
<dbReference type="AlphaFoldDB" id="A0A2G8SUF8"/>
<dbReference type="PANTHER" id="PTHR17598:SF13">
    <property type="entry name" value="DNA POLYMERASE DELTA SUBUNIT 3"/>
    <property type="match status" value="1"/>
</dbReference>
<feature type="compositionally biased region" description="Acidic residues" evidence="5">
    <location>
        <begin position="474"/>
        <end position="483"/>
    </location>
</feature>
<organism evidence="6 7">
    <name type="scientific">Ganoderma sinense ZZ0214-1</name>
    <dbReference type="NCBI Taxonomy" id="1077348"/>
    <lineage>
        <taxon>Eukaryota</taxon>
        <taxon>Fungi</taxon>
        <taxon>Dikarya</taxon>
        <taxon>Basidiomycota</taxon>
        <taxon>Agaricomycotina</taxon>
        <taxon>Agaricomycetes</taxon>
        <taxon>Polyporales</taxon>
        <taxon>Polyporaceae</taxon>
        <taxon>Ganoderma</taxon>
    </lineage>
</organism>
<dbReference type="PANTHER" id="PTHR17598">
    <property type="entry name" value="DNA POLYMERASE DELTA SUBUNIT 3"/>
    <property type="match status" value="1"/>
</dbReference>
<feature type="compositionally biased region" description="Acidic residues" evidence="5">
    <location>
        <begin position="409"/>
        <end position="422"/>
    </location>
</feature>
<feature type="region of interest" description="Disordered" evidence="5">
    <location>
        <begin position="176"/>
        <end position="449"/>
    </location>
</feature>
<comment type="subcellular location">
    <subcellularLocation>
        <location evidence="1">Nucleus</location>
    </subcellularLocation>
</comment>
<dbReference type="Pfam" id="PF09507">
    <property type="entry name" value="CDC27"/>
    <property type="match status" value="1"/>
</dbReference>
<accession>A0A2G8SUF8</accession>
<proteinExistence type="predicted"/>
<evidence type="ECO:0000313" key="6">
    <source>
        <dbReference type="EMBL" id="PIL37208.1"/>
    </source>
</evidence>
<keyword evidence="7" id="KW-1185">Reference proteome</keyword>
<evidence type="ECO:0000256" key="2">
    <source>
        <dbReference type="ARBA" id="ARBA00017589"/>
    </source>
</evidence>
<evidence type="ECO:0000256" key="1">
    <source>
        <dbReference type="ARBA" id="ARBA00004123"/>
    </source>
</evidence>
<gene>
    <name evidence="6" type="ORF">GSI_00901</name>
</gene>
<comment type="caution">
    <text evidence="6">The sequence shown here is derived from an EMBL/GenBank/DDBJ whole genome shotgun (WGS) entry which is preliminary data.</text>
</comment>
<evidence type="ECO:0000256" key="4">
    <source>
        <dbReference type="ARBA" id="ARBA00023242"/>
    </source>
</evidence>
<dbReference type="GO" id="GO:0006297">
    <property type="term" value="P:nucleotide-excision repair, DNA gap filling"/>
    <property type="evidence" value="ECO:0007669"/>
    <property type="project" value="TreeGrafter"/>
</dbReference>
<keyword evidence="4" id="KW-0539">Nucleus</keyword>
<name>A0A2G8SUF8_9APHY</name>
<keyword evidence="3" id="KW-0235">DNA replication</keyword>
<reference evidence="6 7" key="1">
    <citation type="journal article" date="2015" name="Sci. Rep.">
        <title>Chromosome-level genome map provides insights into diverse defense mechanisms in the medicinal fungus Ganoderma sinense.</title>
        <authorList>
            <person name="Zhu Y."/>
            <person name="Xu J."/>
            <person name="Sun C."/>
            <person name="Zhou S."/>
            <person name="Xu H."/>
            <person name="Nelson D.R."/>
            <person name="Qian J."/>
            <person name="Song J."/>
            <person name="Luo H."/>
            <person name="Xiang L."/>
            <person name="Li Y."/>
            <person name="Xu Z."/>
            <person name="Ji A."/>
            <person name="Wang L."/>
            <person name="Lu S."/>
            <person name="Hayward A."/>
            <person name="Sun W."/>
            <person name="Li X."/>
            <person name="Schwartz D.C."/>
            <person name="Wang Y."/>
            <person name="Chen S."/>
        </authorList>
    </citation>
    <scope>NUCLEOTIDE SEQUENCE [LARGE SCALE GENOMIC DNA]</scope>
    <source>
        <strain evidence="6 7">ZZ0214-1</strain>
    </source>
</reference>